<accession>A0A7E4W500</accession>
<dbReference type="PANTHER" id="PTHR11412">
    <property type="entry name" value="MACROGLOBULIN / COMPLEMENT"/>
    <property type="match status" value="1"/>
</dbReference>
<reference evidence="4" key="1">
    <citation type="journal article" date="2013" name="Genetics">
        <title>The draft genome and transcriptome of Panagrellus redivivus are shaped by the harsh demands of a free-living lifestyle.</title>
        <authorList>
            <person name="Srinivasan J."/>
            <person name="Dillman A.R."/>
            <person name="Macchietto M.G."/>
            <person name="Heikkinen L."/>
            <person name="Lakso M."/>
            <person name="Fracchia K.M."/>
            <person name="Antoshechkin I."/>
            <person name="Mortazavi A."/>
            <person name="Wong G."/>
            <person name="Sternberg P.W."/>
        </authorList>
    </citation>
    <scope>NUCLEOTIDE SEQUENCE [LARGE SCALE GENOMIC DNA]</scope>
    <source>
        <strain evidence="4">MT8872</strain>
    </source>
</reference>
<dbReference type="Gene3D" id="2.20.130.20">
    <property type="match status" value="1"/>
</dbReference>
<evidence type="ECO:0000313" key="5">
    <source>
        <dbReference type="WBParaSite" id="Pan_g7087.t1"/>
    </source>
</evidence>
<dbReference type="SUPFAM" id="SSF48239">
    <property type="entry name" value="Terpenoid cyclases/Protein prenyltransferases"/>
    <property type="match status" value="1"/>
</dbReference>
<dbReference type="InterPro" id="IPR008930">
    <property type="entry name" value="Terpenoid_cyclase/PrenylTrfase"/>
</dbReference>
<evidence type="ECO:0000256" key="1">
    <source>
        <dbReference type="ARBA" id="ARBA00022729"/>
    </source>
</evidence>
<evidence type="ECO:0000256" key="2">
    <source>
        <dbReference type="ARBA" id="ARBA00022966"/>
    </source>
</evidence>
<dbReference type="SMART" id="SM01360">
    <property type="entry name" value="A2M"/>
    <property type="match status" value="1"/>
</dbReference>
<keyword evidence="1" id="KW-0732">Signal</keyword>
<dbReference type="Proteomes" id="UP000492821">
    <property type="component" value="Unassembled WGS sequence"/>
</dbReference>
<feature type="domain" description="Alpha-2-macroglobulin" evidence="3">
    <location>
        <begin position="407"/>
        <end position="497"/>
    </location>
</feature>
<proteinExistence type="predicted"/>
<keyword evidence="2" id="KW-0882">Thioester bond</keyword>
<dbReference type="WBParaSite" id="Pan_g7087.t1">
    <property type="protein sequence ID" value="Pan_g7087.t1"/>
    <property type="gene ID" value="Pan_g7087"/>
</dbReference>
<evidence type="ECO:0000259" key="3">
    <source>
        <dbReference type="SMART" id="SM01360"/>
    </source>
</evidence>
<dbReference type="GO" id="GO:0004866">
    <property type="term" value="F:endopeptidase inhibitor activity"/>
    <property type="evidence" value="ECO:0007669"/>
    <property type="project" value="InterPro"/>
</dbReference>
<name>A0A7E4W500_PANRE</name>
<dbReference type="Pfam" id="PF00207">
    <property type="entry name" value="A2M"/>
    <property type="match status" value="1"/>
</dbReference>
<keyword evidence="4" id="KW-1185">Reference proteome</keyword>
<dbReference type="PANTHER" id="PTHR11412:SF136">
    <property type="entry name" value="CD109 ANTIGEN"/>
    <property type="match status" value="1"/>
</dbReference>
<dbReference type="Gene3D" id="1.50.10.20">
    <property type="match status" value="1"/>
</dbReference>
<reference evidence="5" key="2">
    <citation type="submission" date="2020-10" db="UniProtKB">
        <authorList>
            <consortium name="WormBaseParasite"/>
        </authorList>
    </citation>
    <scope>IDENTIFICATION</scope>
</reference>
<sequence>MEMTIVKFVPLEPKFELVPVRPYFSNDIRVIRVFVKPLSEGILGDDLNVTAQCYSENTDYNGVNYSMRGSVGSNIEFETNNQCLVYSICVKRLISGSFLSERVVLLVPSITSTRAIITNKPRKLVISTDKSSFVVGESVRLELASLVNYVVICNSRDIATSGTAPINGIVQIAVHPWMVGECTVYAQKTVHGDVQSDMHLFFVEKSSCGPNYSLTSSATQITPPAKVTLTATAPTHSLVVIRAIDERLNHIINSFEVTPSQLHWTFGIFMNDPLAREVPSPNIRNFINIHEVHAAIRENCKKGAKVAAINLTVNEVTDVHGICLKEFQKVHLEDQKLGIQNLQQKKKQYQINTDQVALSTSAVFLSKPRQKIQDDASVTKVMSITVHDNVETKPVDEVFLRSFFPEVWYFDDLKFGGKSSKSLQLTTPHSIGEFAVTSAFWSPGQRETCPAPPLSIRTTRHVFMEVVLPERVFLNETITAKVIVHGDSFDGETKLSLCFTGQSPIVCANMGNDGNMAETEFNRVILSKEKPQAEKQIDIKFFNVGPQNVSFELRTEENVQGSVADHCSNNKATAYDKIVKTVIVEPIQKREEEYACVVIYAQHQVFKSIQNRTSSRMGVIHFKQHTTNTNDVETNISLSPDDEILSMALEFEEYIEGYPLKSFTSELGIPSRARRSIDNQAFAPLLMDLAAATYGLKQARLNNDFPEGSLRRESVENHLNKLKSEIFTFSNCNDKGDACAFGKFAAPSSPIQASIVYSAIVASLMCENDLEDRPVCGVLQYLVNAQNNNFEGVDLDFHGQMDFASNEERELFIRAMIQQTLTDCRSRTCLQNNQTQLVVKKSKEYFYEFDTSKNYDLRVVAAAAISAPMHISGNLRWRLLRNYESSRMPYWQAPYSDIVKKTSSDVVINSLALLAYVNQSQSVYSHYQKFFDLRGLSDWIMEQQDDNGRLGTALETFYAWRALYRYNERVFGPAVTKNVEVTIEGSSFNATTFNTHEMPISIQVPATTRNLTIRTHGEGKLMVGVRVFTAGRRRLKRDDTDLPPIQITSTQERQMRSNLVNQTICFKVNRGHLKHLEVHHRLYTGFTAKKEMISIASPTKSNTITTDGSSVYLVLTDFVEHQPFCYTLWIEEPKFSYNPESLAAVRVDANYNAIRASHFLEAKDIKRNRRRMRRHKYFVTRESLMSSGQRRFIREVDDFSQSKSIDTVCLERGMCTCAELTCDPLKFTCSNGINPFDSVKDSLKQPGRFAAHVRFDNISRYTNGDGTSYCIARVNQRAFYPLTNAYGCYPGYDTFNLWIRDCTGLCDRLVINNLFLIVGNSNGFFGDNVTPVENTDPKSSSTQLLMMNYLLRNGDFLEGGGSDDAEDTCGDFIRDVLKLPKKCAKKTV</sequence>
<evidence type="ECO:0000313" key="4">
    <source>
        <dbReference type="Proteomes" id="UP000492821"/>
    </source>
</evidence>
<protein>
    <submittedName>
        <fullName evidence="5">A2M domain-containing protein</fullName>
    </submittedName>
</protein>
<dbReference type="InterPro" id="IPR001599">
    <property type="entry name" value="Macroglobln_a2"/>
</dbReference>
<organism evidence="4 5">
    <name type="scientific">Panagrellus redivivus</name>
    <name type="common">Microworm</name>
    <dbReference type="NCBI Taxonomy" id="6233"/>
    <lineage>
        <taxon>Eukaryota</taxon>
        <taxon>Metazoa</taxon>
        <taxon>Ecdysozoa</taxon>
        <taxon>Nematoda</taxon>
        <taxon>Chromadorea</taxon>
        <taxon>Rhabditida</taxon>
        <taxon>Tylenchina</taxon>
        <taxon>Panagrolaimomorpha</taxon>
        <taxon>Panagrolaimoidea</taxon>
        <taxon>Panagrolaimidae</taxon>
        <taxon>Panagrellus</taxon>
    </lineage>
</organism>
<dbReference type="InterPro" id="IPR050473">
    <property type="entry name" value="A2M/Complement_sys"/>
</dbReference>